<name>A0ABM0N073_SACKO</name>
<dbReference type="Proteomes" id="UP000694865">
    <property type="component" value="Unplaced"/>
</dbReference>
<evidence type="ECO:0000313" key="3">
    <source>
        <dbReference type="Proteomes" id="UP000694865"/>
    </source>
</evidence>
<gene>
    <name evidence="4" type="primary">LOC102807825</name>
</gene>
<keyword evidence="2" id="KW-0812">Transmembrane</keyword>
<feature type="compositionally biased region" description="Pro residues" evidence="1">
    <location>
        <begin position="278"/>
        <end position="319"/>
    </location>
</feature>
<sequence length="356" mass="39977">MHEQVSQLHHSCLQLRDTNRRLNEENLKMQRYSRSFNLRFGGVHEIEGEDCLRVAKQILQSKFGMENAEIENAQSELTQPVHTFAPSDVRLGTATDVMTRDNEGDTYGISEAWQTGIIVAVVLFSALVMIVTGFLGWFLPKSQIIPSASSSRHMERIHRNNTPRRQGGYMSLLKKRLLERITENNLNSRRDLNDVKKFVHKNNIPMPDFTAARRLNNGTFYGRDTTYISISKRNGIAYLEMIRPEGAPVPSRLKRCNIELEQVAMRSDNETVQGEPQLLPPLPPSPPPSPSPSPPPPPSSSSPPSASPSPLPTPSPPSPQQLEQSPPTAQRSEEHSQDQSEQQPVAEQRQQQSEPQ</sequence>
<keyword evidence="2" id="KW-1133">Transmembrane helix</keyword>
<feature type="compositionally biased region" description="Low complexity" evidence="1">
    <location>
        <begin position="339"/>
        <end position="356"/>
    </location>
</feature>
<evidence type="ECO:0000256" key="2">
    <source>
        <dbReference type="SAM" id="Phobius"/>
    </source>
</evidence>
<keyword evidence="3" id="KW-1185">Reference proteome</keyword>
<evidence type="ECO:0000256" key="1">
    <source>
        <dbReference type="SAM" id="MobiDB-lite"/>
    </source>
</evidence>
<organism evidence="3 4">
    <name type="scientific">Saccoglossus kowalevskii</name>
    <name type="common">Acorn worm</name>
    <dbReference type="NCBI Taxonomy" id="10224"/>
    <lineage>
        <taxon>Eukaryota</taxon>
        <taxon>Metazoa</taxon>
        <taxon>Hemichordata</taxon>
        <taxon>Enteropneusta</taxon>
        <taxon>Harrimaniidae</taxon>
        <taxon>Saccoglossus</taxon>
    </lineage>
</organism>
<evidence type="ECO:0000313" key="4">
    <source>
        <dbReference type="RefSeq" id="XP_006825664.1"/>
    </source>
</evidence>
<dbReference type="GeneID" id="102807825"/>
<dbReference type="RefSeq" id="XP_006825664.1">
    <property type="nucleotide sequence ID" value="XM_006825601.1"/>
</dbReference>
<feature type="region of interest" description="Disordered" evidence="1">
    <location>
        <begin position="267"/>
        <end position="356"/>
    </location>
</feature>
<proteinExistence type="predicted"/>
<accession>A0ABM0N073</accession>
<reference evidence="4" key="1">
    <citation type="submission" date="2025-08" db="UniProtKB">
        <authorList>
            <consortium name="RefSeq"/>
        </authorList>
    </citation>
    <scope>IDENTIFICATION</scope>
    <source>
        <tissue evidence="4">Testes</tissue>
    </source>
</reference>
<feature type="transmembrane region" description="Helical" evidence="2">
    <location>
        <begin position="117"/>
        <end position="139"/>
    </location>
</feature>
<protein>
    <submittedName>
        <fullName evidence="4">Uncharacterized protein LOC102807825</fullName>
    </submittedName>
</protein>
<keyword evidence="2" id="KW-0472">Membrane</keyword>